<dbReference type="GO" id="GO:0004175">
    <property type="term" value="F:endopeptidase activity"/>
    <property type="evidence" value="ECO:0007669"/>
    <property type="project" value="UniProtKB-ARBA"/>
</dbReference>
<dbReference type="GO" id="GO:0008237">
    <property type="term" value="F:metallopeptidase activity"/>
    <property type="evidence" value="ECO:0007669"/>
    <property type="project" value="UniProtKB-KW"/>
</dbReference>
<feature type="transmembrane region" description="Helical" evidence="1">
    <location>
        <begin position="255"/>
        <end position="275"/>
    </location>
</feature>
<evidence type="ECO:0000256" key="1">
    <source>
        <dbReference type="SAM" id="Phobius"/>
    </source>
</evidence>
<dbReference type="EMBL" id="CP052758">
    <property type="protein sequence ID" value="QJW38670.1"/>
    <property type="molecule type" value="Genomic_DNA"/>
</dbReference>
<accession>A0A6M5UKF3</accession>
<feature type="transmembrane region" description="Helical" evidence="1">
    <location>
        <begin position="61"/>
        <end position="83"/>
    </location>
</feature>
<dbReference type="Proteomes" id="UP000451354">
    <property type="component" value="Plasmid pCPRO01"/>
</dbReference>
<feature type="transmembrane region" description="Helical" evidence="1">
    <location>
        <begin position="21"/>
        <end position="41"/>
    </location>
</feature>
<keyword evidence="1" id="KW-0812">Transmembrane</keyword>
<sequence length="276" mass="29358">MTTISTDLRRPNATWRRISTFGQAAFAELVLFIALFLLAAATSITVANTLPGIVPFEDVRGLLVIALTVALALVAVLVVIELVTLRRHTSVRGDFARAWRRTRVWIGLFADHLGLTPRNRRHAVHILAVGLAAGLLAFAANLALTAVPALAATAAPDARNDAVAGAPSWAAVLYLAIYSPAWEEVWHRGTLLLVVAAVAWWVPRSGIRRALVVGALVVSSVNFGLAHLDWSVLNAVTATTSGLLYGTAAVMTRSLWPAFVAHTVMNAGVGLAWVIG</sequence>
<dbReference type="RefSeq" id="WP_168732362.1">
    <property type="nucleotide sequence ID" value="NZ_CP052758.1"/>
</dbReference>
<proteinExistence type="predicted"/>
<organism evidence="3 4">
    <name type="scientific">Cellulosimicrobium protaetiae</name>
    <dbReference type="NCBI Taxonomy" id="2587808"/>
    <lineage>
        <taxon>Bacteria</taxon>
        <taxon>Bacillati</taxon>
        <taxon>Actinomycetota</taxon>
        <taxon>Actinomycetes</taxon>
        <taxon>Micrococcales</taxon>
        <taxon>Promicromonosporaceae</taxon>
        <taxon>Cellulosimicrobium</taxon>
    </lineage>
</organism>
<feature type="transmembrane region" description="Helical" evidence="1">
    <location>
        <begin position="210"/>
        <end position="228"/>
    </location>
</feature>
<keyword evidence="3" id="KW-0378">Hydrolase</keyword>
<evidence type="ECO:0000259" key="2">
    <source>
        <dbReference type="Pfam" id="PF02517"/>
    </source>
</evidence>
<dbReference type="InterPro" id="IPR003675">
    <property type="entry name" value="Rce1/LyrA-like_dom"/>
</dbReference>
<feature type="transmembrane region" description="Helical" evidence="1">
    <location>
        <begin position="126"/>
        <end position="151"/>
    </location>
</feature>
<feature type="transmembrane region" description="Helical" evidence="1">
    <location>
        <begin position="185"/>
        <end position="203"/>
    </location>
</feature>
<dbReference type="KEGG" id="cprt:FIC82_019980"/>
<feature type="domain" description="CAAX prenyl protease 2/Lysostaphin resistance protein A-like" evidence="2">
    <location>
        <begin position="168"/>
        <end position="267"/>
    </location>
</feature>
<dbReference type="Pfam" id="PF02517">
    <property type="entry name" value="Rce1-like"/>
    <property type="match status" value="1"/>
</dbReference>
<dbReference type="AlphaFoldDB" id="A0A6M5UKF3"/>
<keyword evidence="1" id="KW-0472">Membrane</keyword>
<keyword evidence="3" id="KW-0482">Metalloprotease</keyword>
<evidence type="ECO:0000313" key="4">
    <source>
        <dbReference type="Proteomes" id="UP000451354"/>
    </source>
</evidence>
<dbReference type="GO" id="GO:0080120">
    <property type="term" value="P:CAAX-box protein maturation"/>
    <property type="evidence" value="ECO:0007669"/>
    <property type="project" value="UniProtKB-ARBA"/>
</dbReference>
<gene>
    <name evidence="3" type="ORF">FIC82_019980</name>
</gene>
<protein>
    <submittedName>
        <fullName evidence="3">CPBP family intramembrane metalloprotease</fullName>
    </submittedName>
</protein>
<keyword evidence="1" id="KW-1133">Transmembrane helix</keyword>
<keyword evidence="3" id="KW-0614">Plasmid</keyword>
<evidence type="ECO:0000313" key="3">
    <source>
        <dbReference type="EMBL" id="QJW38670.1"/>
    </source>
</evidence>
<keyword evidence="3" id="KW-0645">Protease</keyword>
<reference evidence="3 4" key="1">
    <citation type="journal article" date="2022" name="Int. J. Syst. Evol. Microbiol.">
        <title>Cellulosimicrobium protaetiae sp. nov., isolated from the gut of the larva of Protaetia brevitarsis seulensis.</title>
        <authorList>
            <person name="Le Han H."/>
            <person name="Nguyen T.T.H."/>
            <person name="Li Z."/>
            <person name="Shin N.R."/>
            <person name="Kim S.G."/>
        </authorList>
    </citation>
    <scope>NUCLEOTIDE SEQUENCE [LARGE SCALE GENOMIC DNA]</scope>
    <source>
        <strain evidence="3 4">BI34</strain>
    </source>
</reference>
<name>A0A6M5UKF3_9MICO</name>
<geneLocation type="plasmid" evidence="3 4">
    <name>pCPRO01</name>
</geneLocation>
<keyword evidence="4" id="KW-1185">Reference proteome</keyword>